<keyword evidence="5" id="KW-0227">DNA damage</keyword>
<comment type="function">
    <text evidence="1">May be involved in recombinational repair of damaged DNA.</text>
</comment>
<evidence type="ECO:0000256" key="5">
    <source>
        <dbReference type="ARBA" id="ARBA00022763"/>
    </source>
</evidence>
<evidence type="ECO:0000256" key="7">
    <source>
        <dbReference type="ARBA" id="ARBA00023204"/>
    </source>
</evidence>
<dbReference type="PANTHER" id="PTHR11059:SF0">
    <property type="entry name" value="DNA REPAIR PROTEIN RECN"/>
    <property type="match status" value="1"/>
</dbReference>
<dbReference type="InterPro" id="IPR003395">
    <property type="entry name" value="RecF/RecN/SMC_N"/>
</dbReference>
<evidence type="ECO:0000256" key="6">
    <source>
        <dbReference type="ARBA" id="ARBA00022840"/>
    </source>
</evidence>
<dbReference type="Proteomes" id="UP000199682">
    <property type="component" value="Unassembled WGS sequence"/>
</dbReference>
<proteinExistence type="inferred from homology"/>
<evidence type="ECO:0000259" key="9">
    <source>
        <dbReference type="Pfam" id="PF02463"/>
    </source>
</evidence>
<reference evidence="11" key="1">
    <citation type="submission" date="2016-10" db="EMBL/GenBank/DDBJ databases">
        <authorList>
            <person name="Varghese N."/>
            <person name="Submissions S."/>
        </authorList>
    </citation>
    <scope>NUCLEOTIDE SEQUENCE [LARGE SCALE GENOMIC DNA]</scope>
    <source>
        <strain evidence="11">DSM 44796</strain>
    </source>
</reference>
<dbReference type="GO" id="GO:0005524">
    <property type="term" value="F:ATP binding"/>
    <property type="evidence" value="ECO:0007669"/>
    <property type="project" value="UniProtKB-KW"/>
</dbReference>
<protein>
    <recommendedName>
        <fullName evidence="3">DNA repair protein RecN</fullName>
    </recommendedName>
    <alternativeName>
        <fullName evidence="8">Recombination protein N</fullName>
    </alternativeName>
</protein>
<keyword evidence="6" id="KW-0067">ATP-binding</keyword>
<comment type="similarity">
    <text evidence="2">Belongs to the RecN family.</text>
</comment>
<evidence type="ECO:0000256" key="2">
    <source>
        <dbReference type="ARBA" id="ARBA00009441"/>
    </source>
</evidence>
<evidence type="ECO:0000256" key="8">
    <source>
        <dbReference type="ARBA" id="ARBA00033408"/>
    </source>
</evidence>
<dbReference type="CDD" id="cd03241">
    <property type="entry name" value="ABC_RecN"/>
    <property type="match status" value="2"/>
</dbReference>
<sequence>MAGTIGRLTAPLGASALARYGAREEMSDSTSKVRPVLAEMRINGLGVIDEATLELDPGFTVVTGETGAGKTMVVTGLHLLGGGRAEASRVRTGADKAVVEGRFQAPAGSPAAKVAEEVGGEADEDGSLIAIRTVGADGRSRAHVGGRSVPVGVLSELAEQLIAVHGQNDQLRLMRPTEQRGVLDRFAADDVSAPLRKYQAVREEWLRVSAELKERTERSRELAREADLLRHGLTEIDAVAPKLGEDAELHDEARRLADADQLREAAQGAQFAVSGSLEGDPDNPGALGLISEAARRLSASEDPKLREMEPRLVEAATLLADVGAEISGYLDHLEADPGRLESVLQRQAELKALTRKYAADVDGVIAWAEDARTRLGGLDTSEEALTGLAARRDELAAELATLAGQVTAARVEAALELGKAVTEELDGLAMPHASVELAVRPRHAEAGDAQALSVGRSILHAGASGVDDVELRLISHPGAPALPVHKGASGGELSRVMLALEVVLSHSDPVPTLVFDEVDAGVGGRAAVEVGRRLARLARSHQVIVVTHLPQVAAFADRHLVVDKSADGTFTRSAVRRLDETQRVVELARMLAGMDSTDTGRAHAEELLAAAKADKSAAPVVRRKKKKA</sequence>
<feature type="domain" description="RecF/RecN/SMC N-terminal" evidence="9">
    <location>
        <begin position="41"/>
        <end position="568"/>
    </location>
</feature>
<dbReference type="InterPro" id="IPR027417">
    <property type="entry name" value="P-loop_NTPase"/>
</dbReference>
<dbReference type="GO" id="GO:0006310">
    <property type="term" value="P:DNA recombination"/>
    <property type="evidence" value="ECO:0007669"/>
    <property type="project" value="InterPro"/>
</dbReference>
<dbReference type="PANTHER" id="PTHR11059">
    <property type="entry name" value="DNA REPAIR PROTEIN RECN"/>
    <property type="match status" value="1"/>
</dbReference>
<dbReference type="NCBIfam" id="TIGR00634">
    <property type="entry name" value="recN"/>
    <property type="match status" value="1"/>
</dbReference>
<dbReference type="Gene3D" id="3.40.50.300">
    <property type="entry name" value="P-loop containing nucleotide triphosphate hydrolases"/>
    <property type="match status" value="2"/>
</dbReference>
<dbReference type="GO" id="GO:0009432">
    <property type="term" value="P:SOS response"/>
    <property type="evidence" value="ECO:0007669"/>
    <property type="project" value="TreeGrafter"/>
</dbReference>
<organism evidence="10 11">
    <name type="scientific">Lentzea albidocapillata subsp. violacea</name>
    <dbReference type="NCBI Taxonomy" id="128104"/>
    <lineage>
        <taxon>Bacteria</taxon>
        <taxon>Bacillati</taxon>
        <taxon>Actinomycetota</taxon>
        <taxon>Actinomycetes</taxon>
        <taxon>Pseudonocardiales</taxon>
        <taxon>Pseudonocardiaceae</taxon>
        <taxon>Lentzea</taxon>
    </lineage>
</organism>
<dbReference type="FunFam" id="3.40.50.300:FF:000356">
    <property type="entry name" value="DNA repair protein RecN"/>
    <property type="match status" value="1"/>
</dbReference>
<dbReference type="Pfam" id="PF02463">
    <property type="entry name" value="SMC_N"/>
    <property type="match status" value="1"/>
</dbReference>
<dbReference type="GO" id="GO:0006281">
    <property type="term" value="P:DNA repair"/>
    <property type="evidence" value="ECO:0007669"/>
    <property type="project" value="UniProtKB-KW"/>
</dbReference>
<evidence type="ECO:0000256" key="4">
    <source>
        <dbReference type="ARBA" id="ARBA00022741"/>
    </source>
</evidence>
<dbReference type="EMBL" id="FNET01000045">
    <property type="protein sequence ID" value="SDN30489.1"/>
    <property type="molecule type" value="Genomic_DNA"/>
</dbReference>
<dbReference type="GO" id="GO:0043590">
    <property type="term" value="C:bacterial nucleoid"/>
    <property type="evidence" value="ECO:0007669"/>
    <property type="project" value="TreeGrafter"/>
</dbReference>
<name>A0A1H0AA47_9PSEU</name>
<dbReference type="InterPro" id="IPR004604">
    <property type="entry name" value="DNA_recomb/repair_RecN"/>
</dbReference>
<dbReference type="AlphaFoldDB" id="A0A1H0AA47"/>
<evidence type="ECO:0000313" key="11">
    <source>
        <dbReference type="Proteomes" id="UP000199682"/>
    </source>
</evidence>
<keyword evidence="4" id="KW-0547">Nucleotide-binding</keyword>
<keyword evidence="7" id="KW-0234">DNA repair</keyword>
<evidence type="ECO:0000313" key="10">
    <source>
        <dbReference type="EMBL" id="SDN30489.1"/>
    </source>
</evidence>
<dbReference type="FunFam" id="3.40.50.300:FF:000319">
    <property type="entry name" value="DNA repair protein RecN"/>
    <property type="match status" value="1"/>
</dbReference>
<accession>A0A1H0AA47</accession>
<dbReference type="SUPFAM" id="SSF52540">
    <property type="entry name" value="P-loop containing nucleoside triphosphate hydrolases"/>
    <property type="match status" value="2"/>
</dbReference>
<evidence type="ECO:0000256" key="3">
    <source>
        <dbReference type="ARBA" id="ARBA00021315"/>
    </source>
</evidence>
<evidence type="ECO:0000256" key="1">
    <source>
        <dbReference type="ARBA" id="ARBA00003618"/>
    </source>
</evidence>
<gene>
    <name evidence="10" type="ORF">SAMN04488074_1458</name>
</gene>